<evidence type="ECO:0000313" key="2">
    <source>
        <dbReference type="Proteomes" id="UP000095464"/>
    </source>
</evidence>
<comment type="caution">
    <text evidence="1">The sequence shown here is derived from an EMBL/GenBank/DDBJ whole genome shotgun (WGS) entry which is preliminary data.</text>
</comment>
<sequence length="62" mass="7445">MIINDEEFGYVHINTGDKQLSEEEVEEAKEFLRSKKFERMIEKTEENYSKVMESKITDRTKI</sequence>
<dbReference type="Proteomes" id="UP000095464">
    <property type="component" value="Unassembled WGS sequence"/>
</dbReference>
<gene>
    <name evidence="1" type="ORF">ASS94_09065</name>
</gene>
<reference evidence="2" key="1">
    <citation type="submission" date="2015-11" db="EMBL/GenBank/DDBJ databases">
        <title>Genomic diversity of Staphylococcus saprophyticus strains from urinary tract infections, animal surfaces, and fermented foods.</title>
        <authorList>
            <person name="Wolfe B.E."/>
        </authorList>
    </citation>
    <scope>NUCLEOTIDE SEQUENCE [LARGE SCALE GENOMIC DNA]</scope>
    <source>
        <strain evidence="2">738_7</strain>
    </source>
</reference>
<evidence type="ECO:0000313" key="1">
    <source>
        <dbReference type="EMBL" id="OEK55063.1"/>
    </source>
</evidence>
<accession>A0AAP7IDE9</accession>
<protein>
    <submittedName>
        <fullName evidence="1">Uncharacterized protein</fullName>
    </submittedName>
</protein>
<dbReference type="EMBL" id="LNPX01000038">
    <property type="protein sequence ID" value="OEK55063.1"/>
    <property type="molecule type" value="Genomic_DNA"/>
</dbReference>
<proteinExistence type="predicted"/>
<dbReference type="RefSeq" id="WP_069854556.1">
    <property type="nucleotide sequence ID" value="NZ_LNPX01000038.1"/>
</dbReference>
<name>A0AAP7IDE9_9STAP</name>
<dbReference type="AlphaFoldDB" id="A0AAP7IDE9"/>
<organism evidence="1 2">
    <name type="scientific">Staphylococcus equorum</name>
    <dbReference type="NCBI Taxonomy" id="246432"/>
    <lineage>
        <taxon>Bacteria</taxon>
        <taxon>Bacillati</taxon>
        <taxon>Bacillota</taxon>
        <taxon>Bacilli</taxon>
        <taxon>Bacillales</taxon>
        <taxon>Staphylococcaceae</taxon>
        <taxon>Staphylococcus</taxon>
    </lineage>
</organism>